<feature type="domain" description="HTH deoR-type" evidence="5">
    <location>
        <begin position="3"/>
        <end position="58"/>
    </location>
</feature>
<keyword evidence="1" id="KW-0805">Transcription regulation</keyword>
<evidence type="ECO:0000313" key="6">
    <source>
        <dbReference type="EMBL" id="GAA4981175.1"/>
    </source>
</evidence>
<dbReference type="EMBL" id="BAABIL010000317">
    <property type="protein sequence ID" value="GAA4981175.1"/>
    <property type="molecule type" value="Genomic_DNA"/>
</dbReference>
<dbReference type="PROSITE" id="PS51000">
    <property type="entry name" value="HTH_DEOR_2"/>
    <property type="match status" value="1"/>
</dbReference>
<dbReference type="InterPro" id="IPR018356">
    <property type="entry name" value="Tscrpt_reg_HTH_DeoR_CS"/>
</dbReference>
<dbReference type="Pfam" id="PF08220">
    <property type="entry name" value="HTH_DeoR"/>
    <property type="match status" value="1"/>
</dbReference>
<dbReference type="GO" id="GO:0003677">
    <property type="term" value="F:DNA binding"/>
    <property type="evidence" value="ECO:0007669"/>
    <property type="project" value="UniProtKB-KW"/>
</dbReference>
<gene>
    <name evidence="6" type="ORF">GCM10023225_21450</name>
</gene>
<dbReference type="SMART" id="SM00420">
    <property type="entry name" value="HTH_DEOR"/>
    <property type="match status" value="1"/>
</dbReference>
<dbReference type="InterPro" id="IPR036390">
    <property type="entry name" value="WH_DNA-bd_sf"/>
</dbReference>
<organism evidence="6 7">
    <name type="scientific">Kineococcus glutinatus</name>
    <dbReference type="NCBI Taxonomy" id="1070872"/>
    <lineage>
        <taxon>Bacteria</taxon>
        <taxon>Bacillati</taxon>
        <taxon>Actinomycetota</taxon>
        <taxon>Actinomycetes</taxon>
        <taxon>Kineosporiales</taxon>
        <taxon>Kineosporiaceae</taxon>
        <taxon>Kineococcus</taxon>
    </lineage>
</organism>
<evidence type="ECO:0000256" key="1">
    <source>
        <dbReference type="ARBA" id="ARBA00023015"/>
    </source>
</evidence>
<keyword evidence="3" id="KW-0804">Transcription</keyword>
<keyword evidence="7" id="KW-1185">Reference proteome</keyword>
<dbReference type="Gene3D" id="3.40.50.1360">
    <property type="match status" value="1"/>
</dbReference>
<dbReference type="InterPro" id="IPR014036">
    <property type="entry name" value="DeoR-like_C"/>
</dbReference>
<comment type="caution">
    <text evidence="6">The sequence shown here is derived from an EMBL/GenBank/DDBJ whole genome shotgun (WGS) entry which is preliminary data.</text>
</comment>
<dbReference type="Gene3D" id="1.10.10.10">
    <property type="entry name" value="Winged helix-like DNA-binding domain superfamily/Winged helix DNA-binding domain"/>
    <property type="match status" value="1"/>
</dbReference>
<dbReference type="PANTHER" id="PTHR30363:SF44">
    <property type="entry name" value="AGA OPERON TRANSCRIPTIONAL REPRESSOR-RELATED"/>
    <property type="match status" value="1"/>
</dbReference>
<reference evidence="7" key="1">
    <citation type="journal article" date="2019" name="Int. J. Syst. Evol. Microbiol.">
        <title>The Global Catalogue of Microorganisms (GCM) 10K type strain sequencing project: providing services to taxonomists for standard genome sequencing and annotation.</title>
        <authorList>
            <consortium name="The Broad Institute Genomics Platform"/>
            <consortium name="The Broad Institute Genome Sequencing Center for Infectious Disease"/>
            <person name="Wu L."/>
            <person name="Ma J."/>
        </authorList>
    </citation>
    <scope>NUCLEOTIDE SEQUENCE [LARGE SCALE GENOMIC DNA]</scope>
    <source>
        <strain evidence="7">JCM 18126</strain>
    </source>
</reference>
<evidence type="ECO:0000313" key="7">
    <source>
        <dbReference type="Proteomes" id="UP001501195"/>
    </source>
</evidence>
<name>A0ABP9HX19_9ACTN</name>
<dbReference type="InterPro" id="IPR037171">
    <property type="entry name" value="NagB/RpiA_transferase-like"/>
</dbReference>
<dbReference type="InterPro" id="IPR001034">
    <property type="entry name" value="DeoR_HTH"/>
</dbReference>
<evidence type="ECO:0000256" key="4">
    <source>
        <dbReference type="SAM" id="MobiDB-lite"/>
    </source>
</evidence>
<dbReference type="SUPFAM" id="SSF100950">
    <property type="entry name" value="NagB/RpiA/CoA transferase-like"/>
    <property type="match status" value="1"/>
</dbReference>
<evidence type="ECO:0000256" key="2">
    <source>
        <dbReference type="ARBA" id="ARBA00023125"/>
    </source>
</evidence>
<dbReference type="Pfam" id="PF00455">
    <property type="entry name" value="DeoRC"/>
    <property type="match status" value="1"/>
</dbReference>
<dbReference type="InterPro" id="IPR036388">
    <property type="entry name" value="WH-like_DNA-bd_sf"/>
</dbReference>
<evidence type="ECO:0000259" key="5">
    <source>
        <dbReference type="PROSITE" id="PS51000"/>
    </source>
</evidence>
<evidence type="ECO:0000256" key="3">
    <source>
        <dbReference type="ARBA" id="ARBA00023163"/>
    </source>
</evidence>
<protein>
    <submittedName>
        <fullName evidence="6">DeoR/GlpR family DNA-binding transcription regulator</fullName>
    </submittedName>
</protein>
<dbReference type="PROSITE" id="PS00894">
    <property type="entry name" value="HTH_DEOR_1"/>
    <property type="match status" value="1"/>
</dbReference>
<dbReference type="PANTHER" id="PTHR30363">
    <property type="entry name" value="HTH-TYPE TRANSCRIPTIONAL REGULATOR SRLR-RELATED"/>
    <property type="match status" value="1"/>
</dbReference>
<proteinExistence type="predicted"/>
<dbReference type="Proteomes" id="UP001501195">
    <property type="component" value="Unassembled WGS sequence"/>
</dbReference>
<sequence length="275" mass="28496">MLARQRQSLILDAVRRDGAVRVSDLVERLGVSDMTIRRDIGQLSRRGLVARVHGGATAPEGRSSEEPGFLAKSSLQTAQKRAIGAAAARLVTPGSSVALSAGTTTVEVARALLGVAGLTVVTNSPRVAEVLHEPARHDRTVILTGGIRTPSDALVGPVAVRSLQTLHVDWLFLGVHGLDADAGLTTPNLVEGETDRALIAAASTLVVVADATKWGVVGLSTIAGLEEVDVLVSDAALPVQAQAVARERTGRLVLAGDPVDGDEGSSSADSEERRP</sequence>
<dbReference type="SMART" id="SM01134">
    <property type="entry name" value="DeoRC"/>
    <property type="match status" value="1"/>
</dbReference>
<dbReference type="SUPFAM" id="SSF46785">
    <property type="entry name" value="Winged helix' DNA-binding domain"/>
    <property type="match status" value="1"/>
</dbReference>
<dbReference type="PRINTS" id="PR00037">
    <property type="entry name" value="HTHLACR"/>
</dbReference>
<dbReference type="InterPro" id="IPR050313">
    <property type="entry name" value="Carb_Metab_HTH_regulators"/>
</dbReference>
<dbReference type="RefSeq" id="WP_345712532.1">
    <property type="nucleotide sequence ID" value="NZ_BAABIL010000317.1"/>
</dbReference>
<accession>A0ABP9HX19</accession>
<keyword evidence="2 6" id="KW-0238">DNA-binding</keyword>
<feature type="region of interest" description="Disordered" evidence="4">
    <location>
        <begin position="254"/>
        <end position="275"/>
    </location>
</feature>